<dbReference type="AlphaFoldDB" id="A0A0E0QA26"/>
<sequence>MHLRFVPFPAIAVGGASLRFLADNTRAVGGSGRRRCSDVVAFSSSEKGPGPGSGEEREPRAEEALRRLAELDSQLEGLSEPRERPPAPPLPPDPYMDRDMITGRGSKDELPEFSPTADAAMRRNERSFRVSPMGTALQACYADLGQRPRPPPIHFRPPRNPHRASRLSSPHRGMCVSPDPRMRIPSATSAHASAATPAHRAPPARDREGALVGSRQPAGARGLRAARQNRAWGICMGRGRLRCRRAVAVADAWCMQFFDRDTVGGWEQLGSGEVMIARGQLGKGRIALRGLAVIWLFWPGRAARDGRGQRATNARDGCATKCCSARPPASCWLSFCHLMNEQQY</sequence>
<evidence type="ECO:0000313" key="3">
    <source>
        <dbReference type="Proteomes" id="UP000008022"/>
    </source>
</evidence>
<reference evidence="3" key="1">
    <citation type="submission" date="2013-06" db="EMBL/GenBank/DDBJ databases">
        <authorList>
            <person name="Zhao Q."/>
        </authorList>
    </citation>
    <scope>NUCLEOTIDE SEQUENCE</scope>
    <source>
        <strain evidence="3">cv. W1943</strain>
    </source>
</reference>
<feature type="region of interest" description="Disordered" evidence="1">
    <location>
        <begin position="28"/>
        <end position="113"/>
    </location>
</feature>
<dbReference type="Gramene" id="ORUFI07G19970.1">
    <property type="protein sequence ID" value="ORUFI07G19970.1"/>
    <property type="gene ID" value="ORUFI07G19970"/>
</dbReference>
<evidence type="ECO:0000256" key="1">
    <source>
        <dbReference type="SAM" id="MobiDB-lite"/>
    </source>
</evidence>
<dbReference type="PANTHER" id="PTHR37716:SF1">
    <property type="entry name" value="OS07G0568900 PROTEIN"/>
    <property type="match status" value="1"/>
</dbReference>
<accession>A0A0E0QA26</accession>
<dbReference type="EnsemblPlants" id="ORUFI07G19970.1">
    <property type="protein sequence ID" value="ORUFI07G19970.1"/>
    <property type="gene ID" value="ORUFI07G19970"/>
</dbReference>
<dbReference type="GO" id="GO:0009535">
    <property type="term" value="C:chloroplast thylakoid membrane"/>
    <property type="evidence" value="ECO:0007669"/>
    <property type="project" value="TreeGrafter"/>
</dbReference>
<keyword evidence="3" id="KW-1185">Reference proteome</keyword>
<dbReference type="Proteomes" id="UP000008022">
    <property type="component" value="Unassembled WGS sequence"/>
</dbReference>
<feature type="region of interest" description="Disordered" evidence="1">
    <location>
        <begin position="150"/>
        <end position="223"/>
    </location>
</feature>
<dbReference type="PANTHER" id="PTHR37716">
    <property type="entry name" value="OS07G0568900 PROTEIN"/>
    <property type="match status" value="1"/>
</dbReference>
<organism evidence="2 3">
    <name type="scientific">Oryza rufipogon</name>
    <name type="common">Brownbeard rice</name>
    <name type="synonym">Asian wild rice</name>
    <dbReference type="NCBI Taxonomy" id="4529"/>
    <lineage>
        <taxon>Eukaryota</taxon>
        <taxon>Viridiplantae</taxon>
        <taxon>Streptophyta</taxon>
        <taxon>Embryophyta</taxon>
        <taxon>Tracheophyta</taxon>
        <taxon>Spermatophyta</taxon>
        <taxon>Magnoliopsida</taxon>
        <taxon>Liliopsida</taxon>
        <taxon>Poales</taxon>
        <taxon>Poaceae</taxon>
        <taxon>BOP clade</taxon>
        <taxon>Oryzoideae</taxon>
        <taxon>Oryzeae</taxon>
        <taxon>Oryzinae</taxon>
        <taxon>Oryza</taxon>
    </lineage>
</organism>
<name>A0A0E0QA26_ORYRU</name>
<evidence type="ECO:0000313" key="2">
    <source>
        <dbReference type="EnsemblPlants" id="ORUFI07G19970.1"/>
    </source>
</evidence>
<feature type="compositionally biased region" description="Basic residues" evidence="1">
    <location>
        <begin position="156"/>
        <end position="165"/>
    </location>
</feature>
<feature type="compositionally biased region" description="Low complexity" evidence="1">
    <location>
        <begin position="185"/>
        <end position="201"/>
    </location>
</feature>
<protein>
    <submittedName>
        <fullName evidence="2">Uncharacterized protein</fullName>
    </submittedName>
</protein>
<reference evidence="2" key="2">
    <citation type="submission" date="2015-06" db="UniProtKB">
        <authorList>
            <consortium name="EnsemblPlants"/>
        </authorList>
    </citation>
    <scope>IDENTIFICATION</scope>
</reference>
<feature type="compositionally biased region" description="Basic and acidic residues" evidence="1">
    <location>
        <begin position="95"/>
        <end position="110"/>
    </location>
</feature>
<feature type="compositionally biased region" description="Basic and acidic residues" evidence="1">
    <location>
        <begin position="54"/>
        <end position="70"/>
    </location>
</feature>
<proteinExistence type="predicted"/>